<dbReference type="Pfam" id="PF09661">
    <property type="entry name" value="DUF2398"/>
    <property type="match status" value="1"/>
</dbReference>
<protein>
    <submittedName>
        <fullName evidence="1">TIGR02678 family protein</fullName>
    </submittedName>
</protein>
<proteinExistence type="predicted"/>
<sequence>MEKIKIGKTNNPKRKRTNVVDKDERAYRRKQCMNALLNRPWITKESDPELYYWIKDQISELKTWFNEFAGYSLILNRKLVKLEKTPVIAHPWMGFQEFREPLDYTLFTYGLWFLEQKTESDQFLLTELIREIRDYMVEQGMEVDWKNYFHRLSMSRAIKKLKSLDIVRGVDGNEMEWATHDASRDVLYECTSYHRYVLRNLPRELMSYFQVEELRETQLYGDDLQELNRRRRHEMYRRFLLEPVVLDKEWKDDLYYFYSEKNKLLRQLQSMFGWEGSEYREGLLFFEEGPSAEAEVFPTLSAISDIGLLLCGQIRTEVQGTNAKLIFEQGGQIRLTKGHVERILLHLKDEYKEFWANEYRKKNAPLLAEDVCQHLIDWGLAEWDHDGFFVVNAAVGRWTAKYGSVELDT</sequence>
<dbReference type="RefSeq" id="WP_210190609.1">
    <property type="nucleotide sequence ID" value="NZ_LT840184.1"/>
</dbReference>
<dbReference type="EMBL" id="LT840184">
    <property type="protein sequence ID" value="SMF90189.1"/>
    <property type="molecule type" value="Genomic_DNA"/>
</dbReference>
<evidence type="ECO:0000313" key="1">
    <source>
        <dbReference type="EMBL" id="SMF90189.1"/>
    </source>
</evidence>
<gene>
    <name evidence="1" type="ORF">SAMN05661091_4928</name>
</gene>
<dbReference type="NCBIfam" id="TIGR02678">
    <property type="entry name" value="TIGR02678 family protein"/>
    <property type="match status" value="1"/>
</dbReference>
<keyword evidence="2" id="KW-1185">Reference proteome</keyword>
<accession>A0A1X7HNX0</accession>
<dbReference type="AlphaFoldDB" id="A0A1X7HNX0"/>
<organism evidence="1 2">
    <name type="scientific">Paenibacillus uliginis N3/975</name>
    <dbReference type="NCBI Taxonomy" id="1313296"/>
    <lineage>
        <taxon>Bacteria</taxon>
        <taxon>Bacillati</taxon>
        <taxon>Bacillota</taxon>
        <taxon>Bacilli</taxon>
        <taxon>Bacillales</taxon>
        <taxon>Paenibacillaceae</taxon>
        <taxon>Paenibacillus</taxon>
    </lineage>
</organism>
<reference evidence="1 2" key="1">
    <citation type="submission" date="2017-04" db="EMBL/GenBank/DDBJ databases">
        <authorList>
            <person name="Afonso C.L."/>
            <person name="Miller P.J."/>
            <person name="Scott M.A."/>
            <person name="Spackman E."/>
            <person name="Goraichik I."/>
            <person name="Dimitrov K.M."/>
            <person name="Suarez D.L."/>
            <person name="Swayne D.E."/>
        </authorList>
    </citation>
    <scope>NUCLEOTIDE SEQUENCE [LARGE SCALE GENOMIC DNA]</scope>
    <source>
        <strain evidence="1 2">N3/975</strain>
    </source>
</reference>
<dbReference type="InterPro" id="IPR013494">
    <property type="entry name" value="CHP02678"/>
</dbReference>
<dbReference type="STRING" id="1313296.SAMN05661091_4928"/>
<dbReference type="Proteomes" id="UP000192940">
    <property type="component" value="Chromosome I"/>
</dbReference>
<name>A0A1X7HNX0_9BACL</name>
<evidence type="ECO:0000313" key="2">
    <source>
        <dbReference type="Proteomes" id="UP000192940"/>
    </source>
</evidence>